<evidence type="ECO:0000313" key="3">
    <source>
        <dbReference type="EMBL" id="ATB38615.1"/>
    </source>
</evidence>
<dbReference type="AlphaFoldDB" id="A0A250J3R2"/>
<dbReference type="Gene3D" id="1.10.287.110">
    <property type="entry name" value="DnaJ domain"/>
    <property type="match status" value="1"/>
</dbReference>
<dbReference type="SUPFAM" id="SSF47413">
    <property type="entry name" value="lambda repressor-like DNA-binding domains"/>
    <property type="match status" value="1"/>
</dbReference>
<feature type="domain" description="J" evidence="2">
    <location>
        <begin position="8"/>
        <end position="78"/>
    </location>
</feature>
<dbReference type="PANTHER" id="PTHR34475">
    <property type="match status" value="1"/>
</dbReference>
<dbReference type="CDD" id="cd06257">
    <property type="entry name" value="DnaJ"/>
    <property type="match status" value="1"/>
</dbReference>
<dbReference type="Proteomes" id="UP000217257">
    <property type="component" value="Chromosome"/>
</dbReference>
<dbReference type="PANTHER" id="PTHR34475:SF1">
    <property type="entry name" value="CYTOSKELETON PROTEIN RODZ"/>
    <property type="match status" value="1"/>
</dbReference>
<dbReference type="RefSeq" id="WP_095986766.1">
    <property type="nucleotide sequence ID" value="NZ_CP022098.1"/>
</dbReference>
<accession>A0A250J3R2</accession>
<protein>
    <recommendedName>
        <fullName evidence="2">J domain-containing protein</fullName>
    </recommendedName>
</protein>
<dbReference type="EMBL" id="CP022098">
    <property type="protein sequence ID" value="ATB38615.1"/>
    <property type="molecule type" value="Genomic_DNA"/>
</dbReference>
<dbReference type="Gene3D" id="1.10.260.40">
    <property type="entry name" value="lambda repressor-like DNA-binding domains"/>
    <property type="match status" value="1"/>
</dbReference>
<dbReference type="InterPro" id="IPR036869">
    <property type="entry name" value="J_dom_sf"/>
</dbReference>
<dbReference type="InterPro" id="IPR001623">
    <property type="entry name" value="DnaJ_domain"/>
</dbReference>
<proteinExistence type="predicted"/>
<evidence type="ECO:0000313" key="4">
    <source>
        <dbReference type="Proteomes" id="UP000217257"/>
    </source>
</evidence>
<dbReference type="PROSITE" id="PS50076">
    <property type="entry name" value="DNAJ_2"/>
    <property type="match status" value="1"/>
</dbReference>
<feature type="compositionally biased region" description="Low complexity" evidence="1">
    <location>
        <begin position="282"/>
        <end position="300"/>
    </location>
</feature>
<dbReference type="InterPro" id="IPR010982">
    <property type="entry name" value="Lambda_DNA-bd_dom_sf"/>
</dbReference>
<dbReference type="SUPFAM" id="SSF46565">
    <property type="entry name" value="Chaperone J-domain"/>
    <property type="match status" value="1"/>
</dbReference>
<gene>
    <name evidence="3" type="ORF">CYFUS_004050</name>
</gene>
<dbReference type="KEGG" id="cfus:CYFUS_004050"/>
<organism evidence="3 4">
    <name type="scientific">Cystobacter fuscus</name>
    <dbReference type="NCBI Taxonomy" id="43"/>
    <lineage>
        <taxon>Bacteria</taxon>
        <taxon>Pseudomonadati</taxon>
        <taxon>Myxococcota</taxon>
        <taxon>Myxococcia</taxon>
        <taxon>Myxococcales</taxon>
        <taxon>Cystobacterineae</taxon>
        <taxon>Archangiaceae</taxon>
        <taxon>Cystobacter</taxon>
    </lineage>
</organism>
<dbReference type="CDD" id="cd00093">
    <property type="entry name" value="HTH_XRE"/>
    <property type="match status" value="1"/>
</dbReference>
<dbReference type="Pfam" id="PF00226">
    <property type="entry name" value="DnaJ"/>
    <property type="match status" value="1"/>
</dbReference>
<dbReference type="Pfam" id="PF13413">
    <property type="entry name" value="HTH_25"/>
    <property type="match status" value="1"/>
</dbReference>
<dbReference type="GO" id="GO:0003677">
    <property type="term" value="F:DNA binding"/>
    <property type="evidence" value="ECO:0007669"/>
    <property type="project" value="InterPro"/>
</dbReference>
<sequence length="403" mass="42984">MNHFEQQSYYELLEVPVSASQAQILGAYTQAMETYAPDSIAVYTLVDPGQLEALHQRLAKARDVLCTLERRLEYDRELGVTRTPEELALLRGEDLARAAAPQTPAPEGSEIEALELLETEVVVEDPSAAEAAPVVTAAPMASAAPVAEVAPVAETVPEQVSTPVAEVAPVAETAPVVDAASVVVDLTAMLEAAPMGEESSVIVEASVAVVTPPPPPPPEALLPEPQVGTKPVVHARPSAPARRHGGVIPPPLPARPGLRPPPARPAVEPSRVVNRPSPGQPPGEASALPPAAPLSPAEPSLNRRDSRTRLKTVVDISAEAEFNGELLRQVREGRNLSPQSLADRTRISVRHVENIEADRYDQLPAPVYLRGMLMSMARELGLDGLRVARSYMALASSEDRKKR</sequence>
<evidence type="ECO:0000259" key="2">
    <source>
        <dbReference type="PROSITE" id="PS50076"/>
    </source>
</evidence>
<reference evidence="3 4" key="1">
    <citation type="submission" date="2017-06" db="EMBL/GenBank/DDBJ databases">
        <title>Sequencing and comparative analysis of myxobacterial genomes.</title>
        <authorList>
            <person name="Rupp O."/>
            <person name="Goesmann A."/>
            <person name="Sogaard-Andersen L."/>
        </authorList>
    </citation>
    <scope>NUCLEOTIDE SEQUENCE [LARGE SCALE GENOMIC DNA]</scope>
    <source>
        <strain evidence="3 4">DSM 52655</strain>
    </source>
</reference>
<name>A0A250J3R2_9BACT</name>
<evidence type="ECO:0000256" key="1">
    <source>
        <dbReference type="SAM" id="MobiDB-lite"/>
    </source>
</evidence>
<feature type="region of interest" description="Disordered" evidence="1">
    <location>
        <begin position="230"/>
        <end position="306"/>
    </location>
</feature>
<dbReference type="InterPro" id="IPR050400">
    <property type="entry name" value="Bact_Cytoskel_RodZ"/>
</dbReference>
<dbReference type="InterPro" id="IPR001387">
    <property type="entry name" value="Cro/C1-type_HTH"/>
</dbReference>
<feature type="compositionally biased region" description="Pro residues" evidence="1">
    <location>
        <begin position="248"/>
        <end position="264"/>
    </location>
</feature>